<dbReference type="PROSITE" id="PS50033">
    <property type="entry name" value="UBX"/>
    <property type="match status" value="1"/>
</dbReference>
<dbReference type="InterPro" id="IPR057766">
    <property type="entry name" value="Znf-C2H2_OTU1-like_C"/>
</dbReference>
<keyword evidence="4" id="KW-0863">Zinc-finger</keyword>
<dbReference type="PROSITE" id="PS50030">
    <property type="entry name" value="UBA"/>
    <property type="match status" value="1"/>
</dbReference>
<keyword evidence="2" id="KW-0963">Cytoplasm</keyword>
<evidence type="ECO:0000256" key="2">
    <source>
        <dbReference type="ARBA" id="ARBA00022490"/>
    </source>
</evidence>
<dbReference type="PROSITE" id="PS50157">
    <property type="entry name" value="ZINC_FINGER_C2H2_2"/>
    <property type="match status" value="1"/>
</dbReference>
<dbReference type="PROSITE" id="PS00028">
    <property type="entry name" value="ZINC_FINGER_C2H2_1"/>
    <property type="match status" value="1"/>
</dbReference>
<gene>
    <name evidence="9" type="ORF">LY79DRAFT_561677</name>
</gene>
<reference evidence="9" key="1">
    <citation type="submission" date="2021-06" db="EMBL/GenBank/DDBJ databases">
        <title>Comparative genomics, transcriptomics and evolutionary studies reveal genomic signatures of adaptation to plant cell wall in hemibiotrophic fungi.</title>
        <authorList>
            <consortium name="DOE Joint Genome Institute"/>
            <person name="Baroncelli R."/>
            <person name="Diaz J.F."/>
            <person name="Benocci T."/>
            <person name="Peng M."/>
            <person name="Battaglia E."/>
            <person name="Haridas S."/>
            <person name="Andreopoulos W."/>
            <person name="Labutti K."/>
            <person name="Pangilinan J."/>
            <person name="Floch G.L."/>
            <person name="Makela M.R."/>
            <person name="Henrissat B."/>
            <person name="Grigoriev I.V."/>
            <person name="Crouch J.A."/>
            <person name="De Vries R.P."/>
            <person name="Sukno S.A."/>
            <person name="Thon M.R."/>
        </authorList>
    </citation>
    <scope>NUCLEOTIDE SEQUENCE</scope>
    <source>
        <strain evidence="9">CBS 125086</strain>
    </source>
</reference>
<evidence type="ECO:0000259" key="6">
    <source>
        <dbReference type="PROSITE" id="PS50030"/>
    </source>
</evidence>
<dbReference type="GeneID" id="85442664"/>
<dbReference type="GO" id="GO:0008270">
    <property type="term" value="F:zinc ion binding"/>
    <property type="evidence" value="ECO:0007669"/>
    <property type="project" value="UniProtKB-KW"/>
</dbReference>
<accession>A0AAD8V378</accession>
<feature type="domain" description="UBA" evidence="6">
    <location>
        <begin position="114"/>
        <end position="153"/>
    </location>
</feature>
<evidence type="ECO:0000313" key="10">
    <source>
        <dbReference type="Proteomes" id="UP001230504"/>
    </source>
</evidence>
<comment type="subcellular location">
    <subcellularLocation>
        <location evidence="1">Cytoplasm</location>
    </subcellularLocation>
</comment>
<dbReference type="InterPro" id="IPR015940">
    <property type="entry name" value="UBA"/>
</dbReference>
<dbReference type="Pfam" id="PF24560">
    <property type="entry name" value="zf-C2H2_OTU1_C"/>
    <property type="match status" value="1"/>
</dbReference>
<comment type="caution">
    <text evidence="9">The sequence shown here is derived from an EMBL/GenBank/DDBJ whole genome shotgun (WGS) entry which is preliminary data.</text>
</comment>
<evidence type="ECO:0000256" key="4">
    <source>
        <dbReference type="PROSITE-ProRule" id="PRU00042"/>
    </source>
</evidence>
<dbReference type="InterPro" id="IPR009060">
    <property type="entry name" value="UBA-like_sf"/>
</dbReference>
<feature type="region of interest" description="Disordered" evidence="5">
    <location>
        <begin position="1"/>
        <end position="43"/>
    </location>
</feature>
<dbReference type="Proteomes" id="UP001230504">
    <property type="component" value="Unassembled WGS sequence"/>
</dbReference>
<dbReference type="GO" id="GO:1903094">
    <property type="term" value="P:negative regulation of protein K48-linked deubiquitination"/>
    <property type="evidence" value="ECO:0007669"/>
    <property type="project" value="TreeGrafter"/>
</dbReference>
<keyword evidence="4" id="KW-0862">Zinc</keyword>
<feature type="domain" description="UBX" evidence="7">
    <location>
        <begin position="365"/>
        <end position="429"/>
    </location>
</feature>
<evidence type="ECO:0000313" key="9">
    <source>
        <dbReference type="EMBL" id="KAK1580433.1"/>
    </source>
</evidence>
<feature type="compositionally biased region" description="Basic and acidic residues" evidence="5">
    <location>
        <begin position="258"/>
        <end position="337"/>
    </location>
</feature>
<dbReference type="GO" id="GO:0005737">
    <property type="term" value="C:cytoplasm"/>
    <property type="evidence" value="ECO:0007669"/>
    <property type="project" value="UniProtKB-SubCell"/>
</dbReference>
<dbReference type="PANTHER" id="PTHR46340:SF1">
    <property type="entry name" value="UBX DOMAIN-CONTAINING PROTEIN 1"/>
    <property type="match status" value="1"/>
</dbReference>
<feature type="region of interest" description="Disordered" evidence="5">
    <location>
        <begin position="251"/>
        <end position="353"/>
    </location>
</feature>
<sequence length="430" mass="47731">MRGPLSVLSVPPAHSSHCMETTPLSVHSSEKAPADDVSQTETATQTNASLTFCEFGFNKPTFVHRRTRIRLTTSEINTAIHSLLQHAYHLCSRACQIVGFHRNCLHQQPPPPLKMAQSDLDQLLDMGFEKARAELAVKKTGNLNGALEWLEANQDKPLAELTAAASTAAKDDEDDDAGEVQANIDALESGATAKSLVCNECGKRFRSQDTASYHATKTDHTDFSESTEEIAPLTDDQKKAKLAELREQLKEKKAKQAVLDKEEARRNEKIRMKATKETQEAKEELQRKEQLKEVARKRQEKQDDLEAKRRIKAKIEADKEERRRKAEETKAAREGRAPESGPVAAPSIPKATANHNEARLRLQTSGGNIMKTLPSETTLFEVAQMLQSENGLEVTSFSTTFPRKTFEGHMDLSKTLKEAGLTPSAVLIVK</sequence>
<dbReference type="CDD" id="cd01767">
    <property type="entry name" value="UBX"/>
    <property type="match status" value="1"/>
</dbReference>
<dbReference type="Pfam" id="PF22562">
    <property type="entry name" value="UBA_7"/>
    <property type="match status" value="1"/>
</dbReference>
<feature type="domain" description="C2H2-type" evidence="8">
    <location>
        <begin position="196"/>
        <end position="225"/>
    </location>
</feature>
<dbReference type="SMART" id="SM00166">
    <property type="entry name" value="UBX"/>
    <property type="match status" value="1"/>
</dbReference>
<dbReference type="RefSeq" id="XP_060411480.1">
    <property type="nucleotide sequence ID" value="XM_060558424.1"/>
</dbReference>
<dbReference type="InterPro" id="IPR001012">
    <property type="entry name" value="UBX_dom"/>
</dbReference>
<proteinExistence type="predicted"/>
<evidence type="ECO:0000259" key="8">
    <source>
        <dbReference type="PROSITE" id="PS50157"/>
    </source>
</evidence>
<dbReference type="Gene3D" id="1.10.8.10">
    <property type="entry name" value="DNA helicase RuvA subunit, C-terminal domain"/>
    <property type="match status" value="1"/>
</dbReference>
<evidence type="ECO:0000259" key="7">
    <source>
        <dbReference type="PROSITE" id="PS50033"/>
    </source>
</evidence>
<feature type="compositionally biased region" description="Polar residues" evidence="5">
    <location>
        <begin position="18"/>
        <end position="27"/>
    </location>
</feature>
<keyword evidence="3" id="KW-0175">Coiled coil</keyword>
<keyword evidence="4" id="KW-0479">Metal-binding</keyword>
<evidence type="ECO:0000256" key="1">
    <source>
        <dbReference type="ARBA" id="ARBA00004496"/>
    </source>
</evidence>
<dbReference type="Gene3D" id="3.10.20.90">
    <property type="entry name" value="Phosphatidylinositol 3-kinase Catalytic Subunit, Chain A, domain 1"/>
    <property type="match status" value="1"/>
</dbReference>
<dbReference type="EMBL" id="JAHLJV010000055">
    <property type="protein sequence ID" value="KAK1580433.1"/>
    <property type="molecule type" value="Genomic_DNA"/>
</dbReference>
<feature type="region of interest" description="Disordered" evidence="5">
    <location>
        <begin position="215"/>
        <end position="236"/>
    </location>
</feature>
<name>A0AAD8V378_9PEZI</name>
<dbReference type="PANTHER" id="PTHR46340">
    <property type="entry name" value="UBX DOMAIN-CONTAINING PROTEIN 1"/>
    <property type="match status" value="1"/>
</dbReference>
<dbReference type="SUPFAM" id="SSF54236">
    <property type="entry name" value="Ubiquitin-like"/>
    <property type="match status" value="1"/>
</dbReference>
<evidence type="ECO:0000256" key="5">
    <source>
        <dbReference type="SAM" id="MobiDB-lite"/>
    </source>
</evidence>
<organism evidence="9 10">
    <name type="scientific">Colletotrichum navitas</name>
    <dbReference type="NCBI Taxonomy" id="681940"/>
    <lineage>
        <taxon>Eukaryota</taxon>
        <taxon>Fungi</taxon>
        <taxon>Dikarya</taxon>
        <taxon>Ascomycota</taxon>
        <taxon>Pezizomycotina</taxon>
        <taxon>Sordariomycetes</taxon>
        <taxon>Hypocreomycetidae</taxon>
        <taxon>Glomerellales</taxon>
        <taxon>Glomerellaceae</taxon>
        <taxon>Colletotrichum</taxon>
        <taxon>Colletotrichum graminicola species complex</taxon>
    </lineage>
</organism>
<keyword evidence="10" id="KW-1185">Reference proteome</keyword>
<dbReference type="GO" id="GO:0032435">
    <property type="term" value="P:negative regulation of proteasomal ubiquitin-dependent protein catabolic process"/>
    <property type="evidence" value="ECO:0007669"/>
    <property type="project" value="TreeGrafter"/>
</dbReference>
<dbReference type="InterPro" id="IPR029071">
    <property type="entry name" value="Ubiquitin-like_domsf"/>
</dbReference>
<protein>
    <submittedName>
        <fullName evidence="9">Ubiquitin-related domain-containing protein</fullName>
    </submittedName>
</protein>
<dbReference type="GO" id="GO:0031397">
    <property type="term" value="P:negative regulation of protein ubiquitination"/>
    <property type="evidence" value="ECO:0007669"/>
    <property type="project" value="TreeGrafter"/>
</dbReference>
<dbReference type="InterPro" id="IPR013087">
    <property type="entry name" value="Znf_C2H2_type"/>
</dbReference>
<evidence type="ECO:0000256" key="3">
    <source>
        <dbReference type="ARBA" id="ARBA00023054"/>
    </source>
</evidence>
<dbReference type="SUPFAM" id="SSF46934">
    <property type="entry name" value="UBA-like"/>
    <property type="match status" value="1"/>
</dbReference>
<dbReference type="GO" id="GO:0005634">
    <property type="term" value="C:nucleus"/>
    <property type="evidence" value="ECO:0007669"/>
    <property type="project" value="TreeGrafter"/>
</dbReference>
<dbReference type="AlphaFoldDB" id="A0AAD8V378"/>
<dbReference type="GO" id="GO:0036435">
    <property type="term" value="F:K48-linked polyubiquitin modification-dependent protein binding"/>
    <property type="evidence" value="ECO:0007669"/>
    <property type="project" value="TreeGrafter"/>
</dbReference>
<dbReference type="Pfam" id="PF00789">
    <property type="entry name" value="UBX"/>
    <property type="match status" value="1"/>
</dbReference>